<evidence type="ECO:0000259" key="3">
    <source>
        <dbReference type="PROSITE" id="PS51186"/>
    </source>
</evidence>
<dbReference type="InterPro" id="IPR016181">
    <property type="entry name" value="Acyl_CoA_acyltransferase"/>
</dbReference>
<dbReference type="CDD" id="cd04301">
    <property type="entry name" value="NAT_SF"/>
    <property type="match status" value="1"/>
</dbReference>
<evidence type="ECO:0000256" key="1">
    <source>
        <dbReference type="ARBA" id="ARBA00022679"/>
    </source>
</evidence>
<protein>
    <submittedName>
        <fullName evidence="4">Ribosomal protein S18 acetylase RimI</fullName>
    </submittedName>
</protein>
<dbReference type="InterPro" id="IPR000182">
    <property type="entry name" value="GNAT_dom"/>
</dbReference>
<name>A0A1G9E7Z7_9BACT</name>
<keyword evidence="1" id="KW-0808">Transferase</keyword>
<feature type="domain" description="N-acetyltransferase" evidence="3">
    <location>
        <begin position="3"/>
        <end position="160"/>
    </location>
</feature>
<dbReference type="PANTHER" id="PTHR43420">
    <property type="entry name" value="ACETYLTRANSFERASE"/>
    <property type="match status" value="1"/>
</dbReference>
<dbReference type="Gene3D" id="3.40.630.30">
    <property type="match status" value="1"/>
</dbReference>
<dbReference type="AlphaFoldDB" id="A0A1G9E7Z7"/>
<dbReference type="Proteomes" id="UP000199053">
    <property type="component" value="Unassembled WGS sequence"/>
</dbReference>
<dbReference type="InterPro" id="IPR050680">
    <property type="entry name" value="YpeA/RimI_acetyltransf"/>
</dbReference>
<reference evidence="5" key="1">
    <citation type="submission" date="2016-10" db="EMBL/GenBank/DDBJ databases">
        <authorList>
            <person name="Varghese N."/>
            <person name="Submissions S."/>
        </authorList>
    </citation>
    <scope>NUCLEOTIDE SEQUENCE [LARGE SCALE GENOMIC DNA]</scope>
    <source>
        <strain evidence="5">DSM 16995</strain>
    </source>
</reference>
<dbReference type="PROSITE" id="PS51186">
    <property type="entry name" value="GNAT"/>
    <property type="match status" value="1"/>
</dbReference>
<keyword evidence="4" id="KW-0687">Ribonucleoprotein</keyword>
<gene>
    <name evidence="4" type="ORF">SAMN05660337_0992</name>
</gene>
<keyword evidence="4" id="KW-0689">Ribosomal protein</keyword>
<keyword evidence="5" id="KW-1185">Reference proteome</keyword>
<dbReference type="RefSeq" id="WP_092158881.1">
    <property type="nucleotide sequence ID" value="NZ_FNGA01000002.1"/>
</dbReference>
<evidence type="ECO:0000313" key="4">
    <source>
        <dbReference type="EMBL" id="SDK72273.1"/>
    </source>
</evidence>
<keyword evidence="2" id="KW-0012">Acyltransferase</keyword>
<proteinExistence type="predicted"/>
<dbReference type="GO" id="GO:0016747">
    <property type="term" value="F:acyltransferase activity, transferring groups other than amino-acyl groups"/>
    <property type="evidence" value="ECO:0007669"/>
    <property type="project" value="InterPro"/>
</dbReference>
<dbReference type="EMBL" id="FNGA01000002">
    <property type="protein sequence ID" value="SDK72273.1"/>
    <property type="molecule type" value="Genomic_DNA"/>
</dbReference>
<dbReference type="OrthoDB" id="9789605at2"/>
<dbReference type="STRING" id="246191.SAMN05660337_0992"/>
<sequence length="162" mass="17995">MVIKFVELIQSDFEDYSTISVFEHQAQFVFPIAKVLSRFSGRNAEKHVYIAGAKCDGEAAGIIIVTNYYETAELKSKKLNVCWVDTLATDRKYQKQGIGSKLLEHAISALCGKFDCMCLTVNVRNEAAKSMYIKCGFEDVGELYLGGLSGPQNILRYNLSGS</sequence>
<evidence type="ECO:0000256" key="2">
    <source>
        <dbReference type="ARBA" id="ARBA00023315"/>
    </source>
</evidence>
<dbReference type="SUPFAM" id="SSF55729">
    <property type="entry name" value="Acyl-CoA N-acyltransferases (Nat)"/>
    <property type="match status" value="1"/>
</dbReference>
<dbReference type="GO" id="GO:0005840">
    <property type="term" value="C:ribosome"/>
    <property type="evidence" value="ECO:0007669"/>
    <property type="project" value="UniProtKB-KW"/>
</dbReference>
<organism evidence="4 5">
    <name type="scientific">Maridesulfovibrio ferrireducens</name>
    <dbReference type="NCBI Taxonomy" id="246191"/>
    <lineage>
        <taxon>Bacteria</taxon>
        <taxon>Pseudomonadati</taxon>
        <taxon>Thermodesulfobacteriota</taxon>
        <taxon>Desulfovibrionia</taxon>
        <taxon>Desulfovibrionales</taxon>
        <taxon>Desulfovibrionaceae</taxon>
        <taxon>Maridesulfovibrio</taxon>
    </lineage>
</organism>
<evidence type="ECO:0000313" key="5">
    <source>
        <dbReference type="Proteomes" id="UP000199053"/>
    </source>
</evidence>
<accession>A0A1G9E7Z7</accession>
<dbReference type="Pfam" id="PF00583">
    <property type="entry name" value="Acetyltransf_1"/>
    <property type="match status" value="1"/>
</dbReference>